<organism evidence="2 3">
    <name type="scientific">Azospirillum baldaniorum</name>
    <dbReference type="NCBI Taxonomy" id="1064539"/>
    <lineage>
        <taxon>Bacteria</taxon>
        <taxon>Pseudomonadati</taxon>
        <taxon>Pseudomonadota</taxon>
        <taxon>Alphaproteobacteria</taxon>
        <taxon>Rhodospirillales</taxon>
        <taxon>Azospirillaceae</taxon>
        <taxon>Azospirillum</taxon>
    </lineage>
</organism>
<evidence type="ECO:0000256" key="1">
    <source>
        <dbReference type="SAM" id="MobiDB-lite"/>
    </source>
</evidence>
<feature type="region of interest" description="Disordered" evidence="1">
    <location>
        <begin position="63"/>
        <end position="111"/>
    </location>
</feature>
<feature type="compositionally biased region" description="Basic residues" evidence="1">
    <location>
        <begin position="230"/>
        <end position="239"/>
    </location>
</feature>
<sequence length="258" mass="28067">MRQQVGPVDVLGEGGAQHPPRNGDAQAIGKHTIGLEQASPVGGVTRRNVEAVGVDKKAIGRMTRAQAGQQPADGFLHGRVGDRDPEQRNRGSHFPNCGGAADQANQREADQQRHTVRYRQAIDIKTIVETFVLKSNSSLTANRMCRHQTGTRNHIGPLRRSAIHLFGQTGPWTDETQITGDDVEEYRQPASDAGSGEANLPVQPVAATEAGEQGEQAPMGDQCDEAPQQQHRRQGHQQQHRQSEIERTQTRRASHGGG</sequence>
<dbReference type="AlphaFoldDB" id="A0A9P1NQR0"/>
<dbReference type="EMBL" id="HE577330">
    <property type="protein sequence ID" value="CCD02270.1"/>
    <property type="molecule type" value="Genomic_DNA"/>
</dbReference>
<keyword evidence="2" id="KW-0614">Plasmid</keyword>
<accession>A0A9P1NQR0</accession>
<keyword evidence="3" id="KW-1185">Reference proteome</keyword>
<evidence type="ECO:0000313" key="2">
    <source>
        <dbReference type="EMBL" id="CCD02270.1"/>
    </source>
</evidence>
<reference evidence="2 3" key="1">
    <citation type="journal article" date="2011" name="PLoS Genet.">
        <title>Azospirillum genomes reveal transition of bacteria from aquatic to terrestrial environments.</title>
        <authorList>
            <person name="Wisniewski-Dye F."/>
            <person name="Borziak K."/>
            <person name="Khalsa-Moyers G."/>
            <person name="Alexandre G."/>
            <person name="Sukharnikov L.O."/>
            <person name="Wuichet K."/>
            <person name="Hurst G.B."/>
            <person name="McDonald W.H."/>
            <person name="Robertson J.S."/>
            <person name="Barbe V."/>
            <person name="Calteau A."/>
            <person name="Rouy Z."/>
            <person name="Mangenot S."/>
            <person name="Prigent-Combaret C."/>
            <person name="Normand P."/>
            <person name="Boyer M."/>
            <person name="Siguier P."/>
            <person name="Dessaux Y."/>
            <person name="Elmerich C."/>
            <person name="Condemine G."/>
            <person name="Krishnen G."/>
            <person name="Kennedy I."/>
            <person name="Paterson A.H."/>
            <person name="Gonzalez V."/>
            <person name="Mavingui P."/>
            <person name="Zhulin I.B."/>
        </authorList>
    </citation>
    <scope>NUCLEOTIDE SEQUENCE [LARGE SCALE GENOMIC DNA]</scope>
    <source>
        <strain evidence="2 3">Sp245</strain>
    </source>
</reference>
<feature type="compositionally biased region" description="Low complexity" evidence="1">
    <location>
        <begin position="206"/>
        <end position="217"/>
    </location>
</feature>
<proteinExistence type="predicted"/>
<geneLocation type="plasmid" evidence="2 3">
    <name>AZOBR_p3</name>
</geneLocation>
<feature type="compositionally biased region" description="Basic and acidic residues" evidence="1">
    <location>
        <begin position="79"/>
        <end position="89"/>
    </location>
</feature>
<name>A0A9P1NQR0_9PROT</name>
<gene>
    <name evidence="2" type="ORF">AZOBR_p310012</name>
</gene>
<feature type="region of interest" description="Disordered" evidence="1">
    <location>
        <begin position="187"/>
        <end position="258"/>
    </location>
</feature>
<protein>
    <submittedName>
        <fullName evidence="2">Uncharacterized protein</fullName>
    </submittedName>
</protein>
<feature type="region of interest" description="Disordered" evidence="1">
    <location>
        <begin position="1"/>
        <end position="32"/>
    </location>
</feature>
<dbReference type="Proteomes" id="UP000007319">
    <property type="component" value="Plasmid AZOBR_p3"/>
</dbReference>
<evidence type="ECO:0000313" key="3">
    <source>
        <dbReference type="Proteomes" id="UP000007319"/>
    </source>
</evidence>
<dbReference type="KEGG" id="abs:AZOBR_p310012"/>